<evidence type="ECO:0000313" key="2">
    <source>
        <dbReference type="Proteomes" id="UP001152755"/>
    </source>
</evidence>
<accession>A0A9X4MA53</accession>
<dbReference type="Proteomes" id="UP001152755">
    <property type="component" value="Unassembled WGS sequence"/>
</dbReference>
<reference evidence="1" key="1">
    <citation type="submission" date="2022-08" db="EMBL/GenBank/DDBJ databases">
        <title>Genome analysis of Corynebacteriales strain.</title>
        <authorList>
            <person name="Lee S.D."/>
        </authorList>
    </citation>
    <scope>NUCLEOTIDE SEQUENCE</scope>
    <source>
        <strain evidence="1">D3-21</strain>
    </source>
</reference>
<sequence>MRIDAGKVGKWVGLAGVAGVVATGALAVRAERKRRAYTPDEVRERLHVRLAQASSAGTLSLPAPGPEHMVRRRIRRLLRRSR</sequence>
<organism evidence="1 2">
    <name type="scientific">Speluncibacter jeojiensis</name>
    <dbReference type="NCBI Taxonomy" id="2710754"/>
    <lineage>
        <taxon>Bacteria</taxon>
        <taxon>Bacillati</taxon>
        <taxon>Actinomycetota</taxon>
        <taxon>Actinomycetes</taxon>
        <taxon>Mycobacteriales</taxon>
        <taxon>Speluncibacteraceae</taxon>
        <taxon>Speluncibacter</taxon>
    </lineage>
</organism>
<dbReference type="EMBL" id="JANRHA010000016">
    <property type="protein sequence ID" value="MDG3016726.1"/>
    <property type="molecule type" value="Genomic_DNA"/>
</dbReference>
<keyword evidence="2" id="KW-1185">Reference proteome</keyword>
<comment type="caution">
    <text evidence="1">The sequence shown here is derived from an EMBL/GenBank/DDBJ whole genome shotgun (WGS) entry which is preliminary data.</text>
</comment>
<protein>
    <submittedName>
        <fullName evidence="1">Uncharacterized protein</fullName>
    </submittedName>
</protein>
<gene>
    <name evidence="1" type="ORF">NVS88_19425</name>
</gene>
<dbReference type="RefSeq" id="WP_332520653.1">
    <property type="nucleotide sequence ID" value="NZ_JANRHA010000016.1"/>
</dbReference>
<proteinExistence type="predicted"/>
<dbReference type="AlphaFoldDB" id="A0A9X4MA53"/>
<evidence type="ECO:0000313" key="1">
    <source>
        <dbReference type="EMBL" id="MDG3016726.1"/>
    </source>
</evidence>
<name>A0A9X4MA53_9ACTN</name>